<keyword evidence="1" id="KW-0862">Zinc</keyword>
<dbReference type="InterPro" id="IPR045345">
    <property type="entry name" value="Gag_p24_C"/>
</dbReference>
<protein>
    <recommendedName>
        <fullName evidence="2">CCHC-type domain-containing protein</fullName>
    </recommendedName>
</protein>
<dbReference type="SUPFAM" id="SSF47353">
    <property type="entry name" value="Retrovirus capsid dimerization domain-like"/>
    <property type="match status" value="1"/>
</dbReference>
<evidence type="ECO:0000259" key="2">
    <source>
        <dbReference type="PROSITE" id="PS50158"/>
    </source>
</evidence>
<dbReference type="InterPro" id="IPR008916">
    <property type="entry name" value="Retrov_capsid_C"/>
</dbReference>
<dbReference type="Pfam" id="PF19317">
    <property type="entry name" value="Gag_p24_C"/>
    <property type="match status" value="1"/>
</dbReference>
<dbReference type="AlphaFoldDB" id="A0A8K1D965"/>
<comment type="caution">
    <text evidence="3">The sequence shown here is derived from an EMBL/GenBank/DDBJ whole genome shotgun (WGS) entry which is preliminary data.</text>
</comment>
<proteinExistence type="predicted"/>
<dbReference type="Proteomes" id="UP000796761">
    <property type="component" value="Unassembled WGS sequence"/>
</dbReference>
<reference evidence="3" key="1">
    <citation type="submission" date="2019-04" db="EMBL/GenBank/DDBJ databases">
        <title>Genome assembly of Zosterops borbonicus 15179.</title>
        <authorList>
            <person name="Leroy T."/>
            <person name="Anselmetti Y."/>
            <person name="Tilak M.-K."/>
            <person name="Nabholz B."/>
        </authorList>
    </citation>
    <scope>NUCLEOTIDE SEQUENCE</scope>
    <source>
        <strain evidence="3">HGM_15179</strain>
        <tissue evidence="3">Muscle</tissue>
    </source>
</reference>
<dbReference type="OrthoDB" id="9219359at2759"/>
<accession>A0A8K1D965</accession>
<sequence>MQPPDPPPTYSTIFQGPAEPYTQFVERLSQVIELQVRKEQAKEETLEEMAFSHANEKCHTAILSLLWEPPPTFQDMLRVCERKVPWLGQPVSHARGKAAIQTAAAVEADSSSASSASHAPAQNKQSFKKNASRPCALCGEMGHWCQQCPIKRDFDKFRNRGGNEEGSDTGSNSGANTDCDKFTCCDKFTRRDTFQQKPSYTVADSNLCPRAFQASPDSAIAPD</sequence>
<dbReference type="InterPro" id="IPR036875">
    <property type="entry name" value="Znf_CCHC_sf"/>
</dbReference>
<keyword evidence="4" id="KW-1185">Reference proteome</keyword>
<feature type="domain" description="CCHC-type" evidence="2">
    <location>
        <begin position="135"/>
        <end position="149"/>
    </location>
</feature>
<dbReference type="InterPro" id="IPR050195">
    <property type="entry name" value="Primate_lentivir_Gag_pol-like"/>
</dbReference>
<evidence type="ECO:0000256" key="1">
    <source>
        <dbReference type="PROSITE-ProRule" id="PRU00047"/>
    </source>
</evidence>
<dbReference type="SUPFAM" id="SSF57756">
    <property type="entry name" value="Retrovirus zinc finger-like domains"/>
    <property type="match status" value="1"/>
</dbReference>
<evidence type="ECO:0000313" key="4">
    <source>
        <dbReference type="Proteomes" id="UP000796761"/>
    </source>
</evidence>
<dbReference type="PANTHER" id="PTHR40389">
    <property type="entry name" value="ENDOGENOUS RETROVIRUS GROUP K MEMBER 24 GAG POLYPROTEIN-RELATED"/>
    <property type="match status" value="1"/>
</dbReference>
<keyword evidence="1" id="KW-0863">Zinc-finger</keyword>
<dbReference type="GO" id="GO:0003676">
    <property type="term" value="F:nucleic acid binding"/>
    <property type="evidence" value="ECO:0007669"/>
    <property type="project" value="InterPro"/>
</dbReference>
<keyword evidence="1" id="KW-0479">Metal-binding</keyword>
<dbReference type="EMBL" id="SWJQ01001792">
    <property type="protein sequence ID" value="TRZ07407.1"/>
    <property type="molecule type" value="Genomic_DNA"/>
</dbReference>
<dbReference type="GO" id="GO:0008270">
    <property type="term" value="F:zinc ion binding"/>
    <property type="evidence" value="ECO:0007669"/>
    <property type="project" value="UniProtKB-KW"/>
</dbReference>
<organism evidence="3 4">
    <name type="scientific">Zosterops borbonicus</name>
    <dbReference type="NCBI Taxonomy" id="364589"/>
    <lineage>
        <taxon>Eukaryota</taxon>
        <taxon>Metazoa</taxon>
        <taxon>Chordata</taxon>
        <taxon>Craniata</taxon>
        <taxon>Vertebrata</taxon>
        <taxon>Euteleostomi</taxon>
        <taxon>Archelosauria</taxon>
        <taxon>Archosauria</taxon>
        <taxon>Dinosauria</taxon>
        <taxon>Saurischia</taxon>
        <taxon>Theropoda</taxon>
        <taxon>Coelurosauria</taxon>
        <taxon>Aves</taxon>
        <taxon>Neognathae</taxon>
        <taxon>Neoaves</taxon>
        <taxon>Telluraves</taxon>
        <taxon>Australaves</taxon>
        <taxon>Passeriformes</taxon>
        <taxon>Sylvioidea</taxon>
        <taxon>Zosteropidae</taxon>
        <taxon>Zosterops</taxon>
    </lineage>
</organism>
<dbReference type="PANTHER" id="PTHR40389:SF3">
    <property type="entry name" value="IGE-BINDING PROTEIN"/>
    <property type="match status" value="1"/>
</dbReference>
<dbReference type="InterPro" id="IPR001878">
    <property type="entry name" value="Znf_CCHC"/>
</dbReference>
<name>A0A8K1D965_9PASS</name>
<evidence type="ECO:0000313" key="3">
    <source>
        <dbReference type="EMBL" id="TRZ07407.1"/>
    </source>
</evidence>
<dbReference type="PROSITE" id="PS50158">
    <property type="entry name" value="ZF_CCHC"/>
    <property type="match status" value="1"/>
</dbReference>
<dbReference type="Gene3D" id="1.10.1200.30">
    <property type="match status" value="1"/>
</dbReference>
<gene>
    <name evidence="3" type="ORF">HGM15179_019700</name>
</gene>